<keyword evidence="1" id="KW-1133">Transmembrane helix</keyword>
<feature type="transmembrane region" description="Helical" evidence="1">
    <location>
        <begin position="7"/>
        <end position="27"/>
    </location>
</feature>
<proteinExistence type="predicted"/>
<protein>
    <recommendedName>
        <fullName evidence="4">Effector protein</fullName>
    </recommendedName>
</protein>
<dbReference type="Proteomes" id="UP001620626">
    <property type="component" value="Unassembled WGS sequence"/>
</dbReference>
<dbReference type="EMBL" id="JBICBT010000811">
    <property type="protein sequence ID" value="KAL3099329.1"/>
    <property type="molecule type" value="Genomic_DNA"/>
</dbReference>
<keyword evidence="3" id="KW-1185">Reference proteome</keyword>
<name>A0ABD2K8U9_9BILA</name>
<keyword evidence="1" id="KW-0472">Membrane</keyword>
<accession>A0ABD2K8U9</accession>
<evidence type="ECO:0000256" key="1">
    <source>
        <dbReference type="SAM" id="Phobius"/>
    </source>
</evidence>
<dbReference type="AlphaFoldDB" id="A0ABD2K8U9"/>
<evidence type="ECO:0000313" key="3">
    <source>
        <dbReference type="Proteomes" id="UP001620626"/>
    </source>
</evidence>
<gene>
    <name evidence="2" type="ORF">niasHT_021896</name>
</gene>
<reference evidence="2 3" key="1">
    <citation type="submission" date="2024-10" db="EMBL/GenBank/DDBJ databases">
        <authorList>
            <person name="Kim D."/>
        </authorList>
    </citation>
    <scope>NUCLEOTIDE SEQUENCE [LARGE SCALE GENOMIC DNA]</scope>
    <source>
        <strain evidence="2">BH-2024</strain>
    </source>
</reference>
<keyword evidence="1" id="KW-0812">Transmembrane</keyword>
<evidence type="ECO:0008006" key="4">
    <source>
        <dbReference type="Google" id="ProtNLM"/>
    </source>
</evidence>
<organism evidence="2 3">
    <name type="scientific">Heterodera trifolii</name>
    <dbReference type="NCBI Taxonomy" id="157864"/>
    <lineage>
        <taxon>Eukaryota</taxon>
        <taxon>Metazoa</taxon>
        <taxon>Ecdysozoa</taxon>
        <taxon>Nematoda</taxon>
        <taxon>Chromadorea</taxon>
        <taxon>Rhabditida</taxon>
        <taxon>Tylenchina</taxon>
        <taxon>Tylenchomorpha</taxon>
        <taxon>Tylenchoidea</taxon>
        <taxon>Heteroderidae</taxon>
        <taxon>Heteroderinae</taxon>
        <taxon>Heterodera</taxon>
    </lineage>
</organism>
<comment type="caution">
    <text evidence="2">The sequence shown here is derived from an EMBL/GenBank/DDBJ whole genome shotgun (WGS) entry which is preliminary data.</text>
</comment>
<sequence length="525" mass="58366">MPEKCRLHLHLIMVMVVIVVLCVSFSANAFDGKPEKQYVKNAFQAEKPGLLEDILTGAGYGATLGVYLGEYGAIIGTTVGGFVGAIKNLATKSCADELQWKCECKKTSTTSTTSTTTTTPTTTTTDEFLRCKKARFESHPVRDIYKEDKDKACQHNEHHCYVLNCTTVSSSIDGFIGFTAQWGCSLTKDSFLKNNTAWSESECNYFVGKKLDDMSNHDKDAVISNPKITTQWCKGGLFWKKYDGNNITICKPNEQYCYVANCSIAMSAGKNLLEFNVLTKWGCTDTAPEKFQLDPEQLIINSNESKQIIRKECSYKLGKIGVLMANAAIKLPIPVRFCKKAYLSKLLTYYESSDNSCSQFQRYCYVLNCSTTNNELMTEWGCTDANYDTDDFIHGKGRALAQAYIGPIPQNSLCVSAVVSGSNNGLVLPTPSIENKCKISRETLDNKTSTGDCPPDTDLCYFIECNDSTQPKKFIKEWGCVSNLTIFPQFCADKKTEFGFASNENMCICKTKVARKSSFQEPIDI</sequence>
<evidence type="ECO:0000313" key="2">
    <source>
        <dbReference type="EMBL" id="KAL3099329.1"/>
    </source>
</evidence>